<dbReference type="GO" id="GO:0006310">
    <property type="term" value="P:DNA recombination"/>
    <property type="evidence" value="ECO:0007669"/>
    <property type="project" value="UniProtKB-KW"/>
</dbReference>
<dbReference type="GO" id="GO:0015074">
    <property type="term" value="P:DNA integration"/>
    <property type="evidence" value="ECO:0007669"/>
    <property type="project" value="UniProtKB-KW"/>
</dbReference>
<dbReference type="PANTHER" id="PTHR30349">
    <property type="entry name" value="PHAGE INTEGRASE-RELATED"/>
    <property type="match status" value="1"/>
</dbReference>
<evidence type="ECO:0000256" key="5">
    <source>
        <dbReference type="SAM" id="Coils"/>
    </source>
</evidence>
<dbReference type="InterPro" id="IPR002104">
    <property type="entry name" value="Integrase_catalytic"/>
</dbReference>
<dbReference type="InterPro" id="IPR011010">
    <property type="entry name" value="DNA_brk_join_enz"/>
</dbReference>
<dbReference type="KEGG" id="htr:EPV75_02165"/>
<keyword evidence="5" id="KW-0175">Coiled coil</keyword>
<gene>
    <name evidence="7" type="ORF">EPV75_02165</name>
</gene>
<feature type="coiled-coil region" evidence="5">
    <location>
        <begin position="353"/>
        <end position="396"/>
    </location>
</feature>
<comment type="similarity">
    <text evidence="1">Belongs to the 'phage' integrase family.</text>
</comment>
<dbReference type="RefSeq" id="WP_128384305.1">
    <property type="nucleotide sequence ID" value="NZ_CP035033.1"/>
</dbReference>
<protein>
    <submittedName>
        <fullName evidence="7">Site-specific integrase</fullName>
    </submittedName>
</protein>
<dbReference type="Proteomes" id="UP000285478">
    <property type="component" value="Chromosome"/>
</dbReference>
<dbReference type="CDD" id="cd00397">
    <property type="entry name" value="DNA_BRE_C"/>
    <property type="match status" value="1"/>
</dbReference>
<dbReference type="EMBL" id="CP035033">
    <property type="protein sequence ID" value="QAB14556.1"/>
    <property type="molecule type" value="Genomic_DNA"/>
</dbReference>
<evidence type="ECO:0000256" key="1">
    <source>
        <dbReference type="ARBA" id="ARBA00008857"/>
    </source>
</evidence>
<evidence type="ECO:0000256" key="3">
    <source>
        <dbReference type="ARBA" id="ARBA00023125"/>
    </source>
</evidence>
<dbReference type="SUPFAM" id="SSF56349">
    <property type="entry name" value="DNA breaking-rejoining enzymes"/>
    <property type="match status" value="1"/>
</dbReference>
<dbReference type="InterPro" id="IPR050090">
    <property type="entry name" value="Tyrosine_recombinase_XerCD"/>
</dbReference>
<feature type="domain" description="Tyr recombinase" evidence="6">
    <location>
        <begin position="181"/>
        <end position="399"/>
    </location>
</feature>
<keyword evidence="3" id="KW-0238">DNA-binding</keyword>
<evidence type="ECO:0000313" key="8">
    <source>
        <dbReference type="Proteomes" id="UP000285478"/>
    </source>
</evidence>
<dbReference type="PANTHER" id="PTHR30349:SF41">
    <property type="entry name" value="INTEGRASE_RECOMBINASE PROTEIN MJ0367-RELATED"/>
    <property type="match status" value="1"/>
</dbReference>
<proteinExistence type="inferred from homology"/>
<keyword evidence="2" id="KW-0229">DNA integration</keyword>
<dbReference type="PROSITE" id="PS51898">
    <property type="entry name" value="TYR_RECOMBINASE"/>
    <property type="match status" value="1"/>
</dbReference>
<dbReference type="Gene3D" id="1.10.443.10">
    <property type="entry name" value="Intergrase catalytic core"/>
    <property type="match status" value="1"/>
</dbReference>
<keyword evidence="4" id="KW-0233">DNA recombination</keyword>
<sequence length="446" mass="52376">MKVENVIFESGERFPMLIDEDGVPDFWTTLYTSQRLRLSHTQSSIIAFLRSMIHFQKWQQIQQRDVIAEFRQQRLVSLNDIESLKEFCSLSDEYVSKALHAKPKRKVVKMNDFRLPSSPLSIVGNDLQKRRLHDIAVFLNFVGREILKRKNNAATLLEFNESMLKSFKSFYPRSRNKSYRARLEQASKESFEAFIKVFDPESKDNPFKGYDNKLRNYLLVQLLYWTGARSGEIISLTVDDVDYDIEHPSVTINRRHDDPYDSRKLQPVTKTKSRKVQIPPALVDDLDYYINKVRSRYRQSKKHPYIFVSHKGKTSGQPISDVTFNNRVIGTVKSINPELFKLVRRHGFRHYFNERLSDQIDAHNKRIDGEIAEAEAQGLTEQVKQLKSRKISHQQEVDMRADLMGHVSKDSARPYLERHVKRKANQVHKEMMEQMSRTVREQGERP</sequence>
<reference evidence="7 8" key="1">
    <citation type="journal article" date="2018" name="Environ. Microbiol.">
        <title>Genomes of ubiquitous marine and hypersaline Hydrogenovibrio, Thiomicrorhabdus and Thiomicrospira spp. encode a diversity of mechanisms to sustain chemolithoautotrophy in heterogeneous environments.</title>
        <authorList>
            <person name="Scott K.M."/>
            <person name="Williams J."/>
            <person name="Porter C.M.B."/>
            <person name="Russel S."/>
            <person name="Harmer T.L."/>
            <person name="Paul J.H."/>
            <person name="Antonen K.M."/>
            <person name="Bridges M.K."/>
            <person name="Camper G.J."/>
            <person name="Campla C.K."/>
            <person name="Casella L.G."/>
            <person name="Chase E."/>
            <person name="Conrad J.W."/>
            <person name="Cruz M.C."/>
            <person name="Dunlap D.S."/>
            <person name="Duran L."/>
            <person name="Fahsbender E.M."/>
            <person name="Goldsmith D.B."/>
            <person name="Keeley R.F."/>
            <person name="Kondoff M.R."/>
            <person name="Kussy B.I."/>
            <person name="Lane M.K."/>
            <person name="Lawler S."/>
            <person name="Leigh B.A."/>
            <person name="Lewis C."/>
            <person name="Lostal L.M."/>
            <person name="Marking D."/>
            <person name="Mancera P.A."/>
            <person name="McClenthan E.C."/>
            <person name="McIntyre E.A."/>
            <person name="Mine J.A."/>
            <person name="Modi S."/>
            <person name="Moore B.D."/>
            <person name="Morgan W.A."/>
            <person name="Nelson K.M."/>
            <person name="Nguyen K.N."/>
            <person name="Ogburn N."/>
            <person name="Parrino D.G."/>
            <person name="Pedapudi A.D."/>
            <person name="Pelham R.P."/>
            <person name="Preece A.M."/>
            <person name="Rampersad E.A."/>
            <person name="Richardson J.C."/>
            <person name="Rodgers C.M."/>
            <person name="Schaffer B.L."/>
            <person name="Sheridan N.E."/>
            <person name="Solone M.R."/>
            <person name="Staley Z.R."/>
            <person name="Tabuchi M."/>
            <person name="Waide R.J."/>
            <person name="Wanjugi P.W."/>
            <person name="Young S."/>
            <person name="Clum A."/>
            <person name="Daum C."/>
            <person name="Huntemann M."/>
            <person name="Ivanova N."/>
            <person name="Kyrpides N."/>
            <person name="Mikhailova N."/>
            <person name="Palaniappan K."/>
            <person name="Pillay M."/>
            <person name="Reddy T.B.K."/>
            <person name="Shapiro N."/>
            <person name="Stamatis D."/>
            <person name="Varghese N."/>
            <person name="Woyke T."/>
            <person name="Boden R."/>
            <person name="Freyermuth S.K."/>
            <person name="Kerfeld C.A."/>
        </authorList>
    </citation>
    <scope>NUCLEOTIDE SEQUENCE [LARGE SCALE GENOMIC DNA]</scope>
    <source>
        <strain evidence="7 8">JR-2</strain>
    </source>
</reference>
<evidence type="ECO:0000256" key="2">
    <source>
        <dbReference type="ARBA" id="ARBA00022908"/>
    </source>
</evidence>
<accession>A0A451G4Y9</accession>
<dbReference type="AlphaFoldDB" id="A0A451G4Y9"/>
<evidence type="ECO:0000313" key="7">
    <source>
        <dbReference type="EMBL" id="QAB14556.1"/>
    </source>
</evidence>
<keyword evidence="8" id="KW-1185">Reference proteome</keyword>
<evidence type="ECO:0000259" key="6">
    <source>
        <dbReference type="PROSITE" id="PS51898"/>
    </source>
</evidence>
<dbReference type="Pfam" id="PF00589">
    <property type="entry name" value="Phage_integrase"/>
    <property type="match status" value="1"/>
</dbReference>
<dbReference type="GO" id="GO:0003677">
    <property type="term" value="F:DNA binding"/>
    <property type="evidence" value="ECO:0007669"/>
    <property type="project" value="UniProtKB-KW"/>
</dbReference>
<name>A0A451G4Y9_9GAMM</name>
<dbReference type="InterPro" id="IPR013762">
    <property type="entry name" value="Integrase-like_cat_sf"/>
</dbReference>
<organism evidence="7 8">
    <name type="scientific">Hydrogenovibrio thermophilus</name>
    <dbReference type="NCBI Taxonomy" id="265883"/>
    <lineage>
        <taxon>Bacteria</taxon>
        <taxon>Pseudomonadati</taxon>
        <taxon>Pseudomonadota</taxon>
        <taxon>Gammaproteobacteria</taxon>
        <taxon>Thiotrichales</taxon>
        <taxon>Piscirickettsiaceae</taxon>
        <taxon>Hydrogenovibrio</taxon>
    </lineage>
</organism>
<evidence type="ECO:0000256" key="4">
    <source>
        <dbReference type="ARBA" id="ARBA00023172"/>
    </source>
</evidence>